<dbReference type="GO" id="GO:0015074">
    <property type="term" value="P:DNA integration"/>
    <property type="evidence" value="ECO:0007669"/>
    <property type="project" value="InterPro"/>
</dbReference>
<keyword evidence="1" id="KW-0233">DNA recombination</keyword>
<protein>
    <recommendedName>
        <fullName evidence="2">C2H2-type domain-containing protein</fullName>
    </recommendedName>
</protein>
<feature type="domain" description="C2H2-type" evidence="2">
    <location>
        <begin position="577"/>
        <end position="604"/>
    </location>
</feature>
<feature type="domain" description="C2H2-type" evidence="2">
    <location>
        <begin position="701"/>
        <end position="729"/>
    </location>
</feature>
<organism evidence="3 4">
    <name type="scientific">Venustampulla echinocandica</name>
    <dbReference type="NCBI Taxonomy" id="2656787"/>
    <lineage>
        <taxon>Eukaryota</taxon>
        <taxon>Fungi</taxon>
        <taxon>Dikarya</taxon>
        <taxon>Ascomycota</taxon>
        <taxon>Pezizomycotina</taxon>
        <taxon>Leotiomycetes</taxon>
        <taxon>Helotiales</taxon>
        <taxon>Pleuroascaceae</taxon>
        <taxon>Venustampulla</taxon>
    </lineage>
</organism>
<reference evidence="3 4" key="1">
    <citation type="journal article" date="2018" name="IMA Fungus">
        <title>IMA Genome-F 9: Draft genome sequence of Annulohypoxylon stygium, Aspergillus mulundensis, Berkeleyomyces basicola (syn. Thielaviopsis basicola), Ceratocystis smalleyi, two Cercospora beticola strains, Coleophoma cylindrospora, Fusarium fracticaudum, Phialophora cf. hyalina, and Morchella septimelata.</title>
        <authorList>
            <person name="Wingfield B.D."/>
            <person name="Bills G.F."/>
            <person name="Dong Y."/>
            <person name="Huang W."/>
            <person name="Nel W.J."/>
            <person name="Swalarsk-Parry B.S."/>
            <person name="Vaghefi N."/>
            <person name="Wilken P.M."/>
            <person name="An Z."/>
            <person name="de Beer Z.W."/>
            <person name="De Vos L."/>
            <person name="Chen L."/>
            <person name="Duong T.A."/>
            <person name="Gao Y."/>
            <person name="Hammerbacher A."/>
            <person name="Kikkert J.R."/>
            <person name="Li Y."/>
            <person name="Li H."/>
            <person name="Li K."/>
            <person name="Li Q."/>
            <person name="Liu X."/>
            <person name="Ma X."/>
            <person name="Naidoo K."/>
            <person name="Pethybridge S.J."/>
            <person name="Sun J."/>
            <person name="Steenkamp E.T."/>
            <person name="van der Nest M.A."/>
            <person name="van Wyk S."/>
            <person name="Wingfield M.J."/>
            <person name="Xiong C."/>
            <person name="Yue Q."/>
            <person name="Zhang X."/>
        </authorList>
    </citation>
    <scope>NUCLEOTIDE SEQUENCE [LARGE SCALE GENOMIC DNA]</scope>
    <source>
        <strain evidence="3 4">BP 5553</strain>
    </source>
</reference>
<dbReference type="OrthoDB" id="3437109at2759"/>
<dbReference type="PANTHER" id="PTHR37535:SF4">
    <property type="entry name" value="FLUG DOMAIN-CONTAINING PROTEIN"/>
    <property type="match status" value="1"/>
</dbReference>
<keyword evidence="4" id="KW-1185">Reference proteome</keyword>
<dbReference type="GO" id="GO:0003677">
    <property type="term" value="F:DNA binding"/>
    <property type="evidence" value="ECO:0007669"/>
    <property type="project" value="InterPro"/>
</dbReference>
<evidence type="ECO:0000313" key="3">
    <source>
        <dbReference type="EMBL" id="RDL41173.1"/>
    </source>
</evidence>
<dbReference type="RefSeq" id="XP_031873829.1">
    <property type="nucleotide sequence ID" value="XM_032009775.1"/>
</dbReference>
<dbReference type="STRING" id="2656787.A0A370U086"/>
<evidence type="ECO:0000256" key="1">
    <source>
        <dbReference type="ARBA" id="ARBA00023172"/>
    </source>
</evidence>
<dbReference type="AlphaFoldDB" id="A0A370U086"/>
<dbReference type="InterPro" id="IPR013087">
    <property type="entry name" value="Znf_C2H2_type"/>
</dbReference>
<name>A0A370U086_9HELO</name>
<dbReference type="SMART" id="SM00355">
    <property type="entry name" value="ZnF_C2H2"/>
    <property type="match status" value="4"/>
</dbReference>
<feature type="domain" description="C2H2-type" evidence="2">
    <location>
        <begin position="544"/>
        <end position="571"/>
    </location>
</feature>
<accession>A0A370U086</accession>
<dbReference type="Pfam" id="PF11917">
    <property type="entry name" value="DUF3435"/>
    <property type="match status" value="1"/>
</dbReference>
<dbReference type="Gene3D" id="1.10.443.10">
    <property type="entry name" value="Intergrase catalytic core"/>
    <property type="match status" value="1"/>
</dbReference>
<evidence type="ECO:0000313" key="4">
    <source>
        <dbReference type="Proteomes" id="UP000254866"/>
    </source>
</evidence>
<feature type="domain" description="C2H2-type" evidence="2">
    <location>
        <begin position="661"/>
        <end position="688"/>
    </location>
</feature>
<comment type="caution">
    <text evidence="3">The sequence shown here is derived from an EMBL/GenBank/DDBJ whole genome shotgun (WGS) entry which is preliminary data.</text>
</comment>
<gene>
    <name evidence="3" type="ORF">BP5553_01152</name>
</gene>
<dbReference type="InterPro" id="IPR021842">
    <property type="entry name" value="DUF3435"/>
</dbReference>
<dbReference type="GO" id="GO:0006310">
    <property type="term" value="P:DNA recombination"/>
    <property type="evidence" value="ECO:0007669"/>
    <property type="project" value="UniProtKB-KW"/>
</dbReference>
<dbReference type="SUPFAM" id="SSF56349">
    <property type="entry name" value="DNA breaking-rejoining enzymes"/>
    <property type="match status" value="1"/>
</dbReference>
<dbReference type="InterPro" id="IPR013762">
    <property type="entry name" value="Integrase-like_cat_sf"/>
</dbReference>
<dbReference type="Proteomes" id="UP000254866">
    <property type="component" value="Unassembled WGS sequence"/>
</dbReference>
<proteinExistence type="predicted"/>
<evidence type="ECO:0000259" key="2">
    <source>
        <dbReference type="SMART" id="SM00355"/>
    </source>
</evidence>
<dbReference type="GeneID" id="43594001"/>
<sequence>MPRRQRTRASKGELLEDAKRVSLIKSGPAKVAPPTQRGYDLILDSWNDYKARIEKPDLVPDVTWLKSFFRTMAIERVGMLHDTLSLHTLREYVTRFATAYKRINNITFTRIQIKQVKDYIAEDLKAELGLSSKVREKLVIDDEDLTSIIRFLWEEDQYIFRRESERVKLTLLVLILVYTVARPGAVVESSAYRNSTEALLYKDLKFCISQDKNGGPPLRSLTITFNLMKGDREEDNKYISLTLWEDLEFPHLCPVTFFLAVAFEHNAFDCRPEDLFPSSIDSKVIEINFKTTVLDTPLFRGPDGVSVWQYNNCASHISELGYRAGYDCKITAYTFRRGAANRLVASGATVAEIGLILGHKNPKTFQLSYSHTHIGVEMQSAFHNRLVQTSRVDALRGLEVHRIAGAPRSIQGTAEYNKLLQHPEYLECRKRCEELKSNGSSKSAIIDAKRRANTVIARLRRTASRANREKFIKNKRSSQSQPDNTETELAADAGWDLPPWRAEVCRFMFTPLDTSNKQRLALLYSLRALFLVHNGKPIAANFERFCPVYSCVRSKKSFTEIGALDAHMHRHHLGVVLPCPYEKCPRHNRGLTGHRSLFKHLLTHAVDKSSREDVSIVDYSFIEYSPFTQNALKEDSSFMENASREDEFSIESASTTDDSHLKCPRLHCPRNKKPLRSESAFARHLLCHRMRDDSAAGTYRLTCHYPDCPRFSMPFKCVAYYRRHYNSVHREKEPEPLLRHSKTFTNIESLDGHMKEVHDLSIDSNSSRHRIDSLDPPLCIDPRLLNLDQQGIIGWQQDA</sequence>
<dbReference type="InterPro" id="IPR011010">
    <property type="entry name" value="DNA_brk_join_enz"/>
</dbReference>
<dbReference type="EMBL" id="NPIC01000001">
    <property type="protein sequence ID" value="RDL41173.1"/>
    <property type="molecule type" value="Genomic_DNA"/>
</dbReference>
<dbReference type="PANTHER" id="PTHR37535">
    <property type="entry name" value="FLUG DOMAIN PROTEIN"/>
    <property type="match status" value="1"/>
</dbReference>